<gene>
    <name evidence="11" type="ORF">K437DRAFT_223318</name>
</gene>
<dbReference type="PANTHER" id="PTHR24068">
    <property type="entry name" value="UBIQUITIN-CONJUGATING ENZYME E2"/>
    <property type="match status" value="1"/>
</dbReference>
<feature type="domain" description="UBC core" evidence="10">
    <location>
        <begin position="4"/>
        <end position="151"/>
    </location>
</feature>
<dbReference type="FunFam" id="3.10.110.10:FF:000037">
    <property type="entry name" value="ubiquitin-conjugating enzyme E2 27"/>
    <property type="match status" value="1"/>
</dbReference>
<evidence type="ECO:0000259" key="10">
    <source>
        <dbReference type="PROSITE" id="PS50127"/>
    </source>
</evidence>
<evidence type="ECO:0000256" key="4">
    <source>
        <dbReference type="ARBA" id="ARBA00022786"/>
    </source>
</evidence>
<evidence type="ECO:0000256" key="7">
    <source>
        <dbReference type="ARBA" id="ARBA00077197"/>
    </source>
</evidence>
<comment type="caution">
    <text evidence="11">The sequence shown here is derived from an EMBL/GenBank/DDBJ whole genome shotgun (WGS) entry which is preliminary data.</text>
</comment>
<dbReference type="EC" id="2.3.2.23" evidence="1"/>
<keyword evidence="5 9" id="KW-0067">ATP-binding</keyword>
<keyword evidence="4 9" id="KW-0833">Ubl conjugation pathway</keyword>
<evidence type="ECO:0000256" key="3">
    <source>
        <dbReference type="ARBA" id="ARBA00022741"/>
    </source>
</evidence>
<evidence type="ECO:0000256" key="2">
    <source>
        <dbReference type="ARBA" id="ARBA00022679"/>
    </source>
</evidence>
<dbReference type="SUPFAM" id="SSF46934">
    <property type="entry name" value="UBA-like"/>
    <property type="match status" value="1"/>
</dbReference>
<protein>
    <recommendedName>
        <fullName evidence="6">Ubiquitin-conjugating enzyme E2 1</fullName>
        <ecNumber evidence="1">2.3.2.23</ecNumber>
    </recommendedName>
    <alternativeName>
        <fullName evidence="7">E2 ubiquitin-conjugating enzyme 1</fullName>
    </alternativeName>
</protein>
<proteinExistence type="inferred from homology"/>
<dbReference type="CDD" id="cd14311">
    <property type="entry name" value="UBA_II_E2_UBC1"/>
    <property type="match status" value="1"/>
</dbReference>
<dbReference type="CDD" id="cd23800">
    <property type="entry name" value="UBCc_UBE2K"/>
    <property type="match status" value="1"/>
</dbReference>
<evidence type="ECO:0000256" key="5">
    <source>
        <dbReference type="ARBA" id="ARBA00022840"/>
    </source>
</evidence>
<dbReference type="Gene3D" id="1.10.8.10">
    <property type="entry name" value="DNA helicase RuvA subunit, C-terminal domain"/>
    <property type="match status" value="1"/>
</dbReference>
<evidence type="ECO:0000313" key="11">
    <source>
        <dbReference type="EMBL" id="KDN46991.1"/>
    </source>
</evidence>
<dbReference type="OMA" id="HWTFVYA"/>
<dbReference type="InterPro" id="IPR000608">
    <property type="entry name" value="UBC"/>
</dbReference>
<dbReference type="InterPro" id="IPR015368">
    <property type="entry name" value="UBA_C_fun"/>
</dbReference>
<evidence type="ECO:0000256" key="8">
    <source>
        <dbReference type="PROSITE-ProRule" id="PRU10133"/>
    </source>
</evidence>
<dbReference type="Pfam" id="PF00179">
    <property type="entry name" value="UQ_con"/>
    <property type="match status" value="1"/>
</dbReference>
<evidence type="ECO:0000256" key="9">
    <source>
        <dbReference type="RuleBase" id="RU362109"/>
    </source>
</evidence>
<name>A0A066VZT3_TILAU</name>
<dbReference type="SMART" id="SM00212">
    <property type="entry name" value="UBCc"/>
    <property type="match status" value="1"/>
</dbReference>
<dbReference type="GO" id="GO:0005524">
    <property type="term" value="F:ATP binding"/>
    <property type="evidence" value="ECO:0007669"/>
    <property type="project" value="UniProtKB-UniRule"/>
</dbReference>
<organism evidence="11 12">
    <name type="scientific">Tilletiaria anomala (strain ATCC 24038 / CBS 436.72 / UBC 951)</name>
    <dbReference type="NCBI Taxonomy" id="1037660"/>
    <lineage>
        <taxon>Eukaryota</taxon>
        <taxon>Fungi</taxon>
        <taxon>Dikarya</taxon>
        <taxon>Basidiomycota</taxon>
        <taxon>Ustilaginomycotina</taxon>
        <taxon>Exobasidiomycetes</taxon>
        <taxon>Georgefischeriales</taxon>
        <taxon>Tilletiariaceae</taxon>
        <taxon>Tilletiaria</taxon>
    </lineage>
</organism>
<dbReference type="Proteomes" id="UP000027361">
    <property type="component" value="Unassembled WGS sequence"/>
</dbReference>
<feature type="active site" description="Glycyl thioester intermediate" evidence="8">
    <location>
        <position position="89"/>
    </location>
</feature>
<dbReference type="HOGENOM" id="CLU_030988_13_1_1"/>
<keyword evidence="12" id="KW-1185">Reference proteome</keyword>
<sequence length="232" mass="25859">MSSSRLRRINKEIADCANDKTSGIEVAMVDDSPFHLVGTFPGPENSPYERGMFDVDIVVPEQYPFQPVKMKFITKVYHPNISSQSGAICLDILKDQWSPVLTLKSTLLSLRSLLCSPEPNDPQDAEVAKHYKRDREDFERTARYWTQTYADGSQNARPPPAAIAIDTSGRTGGGKENEDAILEAGLKKEHVEQFVGMGFDSSKVIEVLRRLNYRGANVRNISDDQVLNALLG</sequence>
<dbReference type="SUPFAM" id="SSF54495">
    <property type="entry name" value="UBC-like"/>
    <property type="match status" value="1"/>
</dbReference>
<dbReference type="PROSITE" id="PS00183">
    <property type="entry name" value="UBC_1"/>
    <property type="match status" value="1"/>
</dbReference>
<dbReference type="Gene3D" id="3.10.110.10">
    <property type="entry name" value="Ubiquitin Conjugating Enzyme"/>
    <property type="match status" value="1"/>
</dbReference>
<dbReference type="InterPro" id="IPR016135">
    <property type="entry name" value="UBQ-conjugating_enzyme/RWD"/>
</dbReference>
<dbReference type="InterPro" id="IPR009060">
    <property type="entry name" value="UBA-like_sf"/>
</dbReference>
<evidence type="ECO:0000256" key="1">
    <source>
        <dbReference type="ARBA" id="ARBA00012486"/>
    </source>
</evidence>
<dbReference type="STRING" id="1037660.A0A066VZT3"/>
<evidence type="ECO:0000313" key="12">
    <source>
        <dbReference type="Proteomes" id="UP000027361"/>
    </source>
</evidence>
<dbReference type="FunCoup" id="A0A066VZT3">
    <property type="interactions" value="789"/>
</dbReference>
<dbReference type="InterPro" id="IPR023313">
    <property type="entry name" value="UBQ-conjugating_AS"/>
</dbReference>
<dbReference type="RefSeq" id="XP_013243727.1">
    <property type="nucleotide sequence ID" value="XM_013388273.1"/>
</dbReference>
<dbReference type="Pfam" id="PF09288">
    <property type="entry name" value="UBA_3"/>
    <property type="match status" value="1"/>
</dbReference>
<dbReference type="InParanoid" id="A0A066VZT3"/>
<dbReference type="GO" id="GO:0061631">
    <property type="term" value="F:ubiquitin conjugating enzyme activity"/>
    <property type="evidence" value="ECO:0007669"/>
    <property type="project" value="UniProtKB-EC"/>
</dbReference>
<comment type="similarity">
    <text evidence="9">Belongs to the ubiquitin-conjugating enzyme family.</text>
</comment>
<dbReference type="PROSITE" id="PS50127">
    <property type="entry name" value="UBC_2"/>
    <property type="match status" value="1"/>
</dbReference>
<dbReference type="GeneID" id="25262418"/>
<accession>A0A066VZT3</accession>
<dbReference type="EMBL" id="JMSN01000032">
    <property type="protein sequence ID" value="KDN46991.1"/>
    <property type="molecule type" value="Genomic_DNA"/>
</dbReference>
<dbReference type="AlphaFoldDB" id="A0A066VZT3"/>
<evidence type="ECO:0000256" key="6">
    <source>
        <dbReference type="ARBA" id="ARBA00072431"/>
    </source>
</evidence>
<dbReference type="OrthoDB" id="9993688at2759"/>
<keyword evidence="2" id="KW-0808">Transferase</keyword>
<reference evidence="11 12" key="1">
    <citation type="submission" date="2014-05" db="EMBL/GenBank/DDBJ databases">
        <title>Draft genome sequence of a rare smut relative, Tilletiaria anomala UBC 951.</title>
        <authorList>
            <consortium name="DOE Joint Genome Institute"/>
            <person name="Toome M."/>
            <person name="Kuo A."/>
            <person name="Henrissat B."/>
            <person name="Lipzen A."/>
            <person name="Tritt A."/>
            <person name="Yoshinaga Y."/>
            <person name="Zane M."/>
            <person name="Barry K."/>
            <person name="Grigoriev I.V."/>
            <person name="Spatafora J.W."/>
            <person name="Aimea M.C."/>
        </authorList>
    </citation>
    <scope>NUCLEOTIDE SEQUENCE [LARGE SCALE GENOMIC DNA]</scope>
    <source>
        <strain evidence="11 12">UBC 951</strain>
    </source>
</reference>
<keyword evidence="3 9" id="KW-0547">Nucleotide-binding</keyword>